<gene>
    <name evidence="1" type="ORF">ACFLIM_06630</name>
</gene>
<dbReference type="EMBL" id="JBICRM010000003">
    <property type="protein sequence ID" value="MFG1702849.1"/>
    <property type="molecule type" value="Genomic_DNA"/>
</dbReference>
<reference evidence="1 2" key="1">
    <citation type="submission" date="2024-10" db="EMBL/GenBank/DDBJ databases">
        <authorList>
            <person name="Topkara A.R."/>
            <person name="Saygin H."/>
        </authorList>
    </citation>
    <scope>NUCLEOTIDE SEQUENCE [LARGE SCALE GENOMIC DNA]</scope>
    <source>
        <strain evidence="1 2">M3C6</strain>
    </source>
</reference>
<accession>A0ABW7A9H8</accession>
<evidence type="ECO:0000313" key="2">
    <source>
        <dbReference type="Proteomes" id="UP001603978"/>
    </source>
</evidence>
<protein>
    <submittedName>
        <fullName evidence="1">Uncharacterized protein</fullName>
    </submittedName>
</protein>
<sequence>MIDEDLRTARQRVRRWDELNERRAAIAGLVREARQAMDAVGVWDQEAVTAGEARLGALTIVLAAVERELAEVGPARELYEELLAREERRLAESADPRGAELLEIGRLLAELGVELPARERARAAGLEALRLRGDRAAVAGFVREVEALGMMVEPGVLDGAQRGGVQGLVGRLEERCGELERLRGELRARREELLLG</sequence>
<proteinExistence type="predicted"/>
<dbReference type="RefSeq" id="WP_393162993.1">
    <property type="nucleotide sequence ID" value="NZ_JBICRM010000003.1"/>
</dbReference>
<name>A0ABW7A9H8_9ACTN</name>
<organism evidence="1 2">
    <name type="scientific">Nonomuraea marmarensis</name>
    <dbReference type="NCBI Taxonomy" id="3351344"/>
    <lineage>
        <taxon>Bacteria</taxon>
        <taxon>Bacillati</taxon>
        <taxon>Actinomycetota</taxon>
        <taxon>Actinomycetes</taxon>
        <taxon>Streptosporangiales</taxon>
        <taxon>Streptosporangiaceae</taxon>
        <taxon>Nonomuraea</taxon>
    </lineage>
</organism>
<keyword evidence="2" id="KW-1185">Reference proteome</keyword>
<dbReference type="Proteomes" id="UP001603978">
    <property type="component" value="Unassembled WGS sequence"/>
</dbReference>
<evidence type="ECO:0000313" key="1">
    <source>
        <dbReference type="EMBL" id="MFG1702849.1"/>
    </source>
</evidence>
<comment type="caution">
    <text evidence="1">The sequence shown here is derived from an EMBL/GenBank/DDBJ whole genome shotgun (WGS) entry which is preliminary data.</text>
</comment>